<feature type="transmembrane region" description="Helical" evidence="8">
    <location>
        <begin position="146"/>
        <end position="164"/>
    </location>
</feature>
<name>E9SBS5_RUMAL</name>
<comment type="subcellular location">
    <subcellularLocation>
        <location evidence="1">Cell membrane</location>
        <topology evidence="1">Multi-pass membrane protein</topology>
    </subcellularLocation>
</comment>
<organism evidence="9 10">
    <name type="scientific">Ruminococcus albus 8</name>
    <dbReference type="NCBI Taxonomy" id="246199"/>
    <lineage>
        <taxon>Bacteria</taxon>
        <taxon>Bacillati</taxon>
        <taxon>Bacillota</taxon>
        <taxon>Clostridia</taxon>
        <taxon>Eubacteriales</taxon>
        <taxon>Oscillospiraceae</taxon>
        <taxon>Ruminococcus</taxon>
    </lineage>
</organism>
<dbReference type="InterPro" id="IPR051085">
    <property type="entry name" value="MB_O-acyltransferase"/>
</dbReference>
<feature type="transmembrane region" description="Helical" evidence="8">
    <location>
        <begin position="113"/>
        <end position="134"/>
    </location>
</feature>
<keyword evidence="3 7" id="KW-1003">Cell membrane</keyword>
<dbReference type="PIRSF" id="PIRSF016636">
    <property type="entry name" value="AlgI_DltB"/>
    <property type="match status" value="1"/>
</dbReference>
<dbReference type="GO" id="GO:0016746">
    <property type="term" value="F:acyltransferase activity"/>
    <property type="evidence" value="ECO:0007669"/>
    <property type="project" value="UniProtKB-KW"/>
</dbReference>
<feature type="transmembrane region" description="Helical" evidence="8">
    <location>
        <begin position="431"/>
        <end position="451"/>
    </location>
</feature>
<dbReference type="GO" id="GO:0005886">
    <property type="term" value="C:plasma membrane"/>
    <property type="evidence" value="ECO:0007669"/>
    <property type="project" value="UniProtKB-SubCell"/>
</dbReference>
<dbReference type="Pfam" id="PF03062">
    <property type="entry name" value="MBOAT"/>
    <property type="match status" value="1"/>
</dbReference>
<evidence type="ECO:0000256" key="4">
    <source>
        <dbReference type="ARBA" id="ARBA00022692"/>
    </source>
</evidence>
<evidence type="ECO:0000256" key="3">
    <source>
        <dbReference type="ARBA" id="ARBA00022475"/>
    </source>
</evidence>
<feature type="transmembrane region" description="Helical" evidence="8">
    <location>
        <begin position="46"/>
        <end position="67"/>
    </location>
</feature>
<dbReference type="STRING" id="246199.CUS_4916"/>
<gene>
    <name evidence="9" type="ORF">CUS_4916</name>
</gene>
<dbReference type="eggNOG" id="COG1696">
    <property type="taxonomic scope" value="Bacteria"/>
</dbReference>
<comment type="similarity">
    <text evidence="2 7">Belongs to the membrane-bound acyltransferase family.</text>
</comment>
<keyword evidence="10" id="KW-1185">Reference proteome</keyword>
<accession>E9SBS5</accession>
<dbReference type="InterPro" id="IPR004299">
    <property type="entry name" value="MBOAT_fam"/>
</dbReference>
<comment type="caution">
    <text evidence="9">The sequence shown here is derived from an EMBL/GenBank/DDBJ whole genome shotgun (WGS) entry which is preliminary data.</text>
</comment>
<feature type="transmembrane region" description="Helical" evidence="8">
    <location>
        <begin position="74"/>
        <end position="93"/>
    </location>
</feature>
<feature type="transmembrane region" description="Helical" evidence="8">
    <location>
        <begin position="214"/>
        <end position="233"/>
    </location>
</feature>
<feature type="transmembrane region" description="Helical" evidence="8">
    <location>
        <begin position="397"/>
        <end position="419"/>
    </location>
</feature>
<evidence type="ECO:0000256" key="5">
    <source>
        <dbReference type="ARBA" id="ARBA00022989"/>
    </source>
</evidence>
<reference evidence="9 10" key="1">
    <citation type="submission" date="2011-02" db="EMBL/GenBank/DDBJ databases">
        <authorList>
            <person name="Nelson K.E."/>
            <person name="Sutton G."/>
            <person name="Torralba M."/>
            <person name="Durkin S."/>
            <person name="Harkins D."/>
            <person name="Montgomery R."/>
            <person name="Ziemer C."/>
            <person name="Klaassens E."/>
            <person name="Ocuiv P."/>
            <person name="Morrison M."/>
        </authorList>
    </citation>
    <scope>NUCLEOTIDE SEQUENCE [LARGE SCALE GENOMIC DNA]</scope>
    <source>
        <strain evidence="9 10">8</strain>
    </source>
</reference>
<proteinExistence type="inferred from homology"/>
<dbReference type="EMBL" id="ADKM02000073">
    <property type="protein sequence ID" value="EGC03284.1"/>
    <property type="molecule type" value="Genomic_DNA"/>
</dbReference>
<protein>
    <submittedName>
        <fullName evidence="9">MBOAT family protein</fullName>
    </submittedName>
</protein>
<dbReference type="RefSeq" id="WP_002849142.1">
    <property type="nucleotide sequence ID" value="NZ_ADKM02000073.1"/>
</dbReference>
<dbReference type="OrthoDB" id="1815289at2"/>
<evidence type="ECO:0000256" key="2">
    <source>
        <dbReference type="ARBA" id="ARBA00010323"/>
    </source>
</evidence>
<keyword evidence="6 7" id="KW-0472">Membrane</keyword>
<dbReference type="InterPro" id="IPR024194">
    <property type="entry name" value="Ac/AlaTfrase_AlgI/DltB"/>
</dbReference>
<evidence type="ECO:0000256" key="1">
    <source>
        <dbReference type="ARBA" id="ARBA00004651"/>
    </source>
</evidence>
<dbReference type="Proteomes" id="UP000004259">
    <property type="component" value="Unassembled WGS sequence"/>
</dbReference>
<evidence type="ECO:0000313" key="9">
    <source>
        <dbReference type="EMBL" id="EGC03284.1"/>
    </source>
</evidence>
<feature type="transmembrane region" description="Helical" evidence="8">
    <location>
        <begin position="352"/>
        <end position="377"/>
    </location>
</feature>
<keyword evidence="4 8" id="KW-0812">Transmembrane</keyword>
<keyword evidence="7" id="KW-0012">Acyltransferase</keyword>
<evidence type="ECO:0000256" key="6">
    <source>
        <dbReference type="ARBA" id="ARBA00023136"/>
    </source>
</evidence>
<keyword evidence="5 8" id="KW-1133">Transmembrane helix</keyword>
<feature type="transmembrane region" description="Helical" evidence="8">
    <location>
        <begin position="299"/>
        <end position="317"/>
    </location>
</feature>
<evidence type="ECO:0000256" key="7">
    <source>
        <dbReference type="PIRNR" id="PIRNR016636"/>
    </source>
</evidence>
<dbReference type="PANTHER" id="PTHR13285:SF18">
    <property type="entry name" value="PROTEIN-CYSTEINE N-PALMITOYLTRANSFERASE RASP"/>
    <property type="match status" value="1"/>
</dbReference>
<dbReference type="PANTHER" id="PTHR13285">
    <property type="entry name" value="ACYLTRANSFERASE"/>
    <property type="match status" value="1"/>
</dbReference>
<keyword evidence="7" id="KW-0808">Transferase</keyword>
<sequence length="461" mass="51963">MIGASFLYFFLPIFSALYLISPKPVKSRLVLVTGAGLICFADPMGLIAMAVCILSGYLFGVFIYNFRDKSVSKLLLVLEVMINSAVLLLFHRTAYDGSDLLAVLGHRLLLKSAVNVGAAVMPLHSIGYCVDVYRKRYRCEHRFIKVAEYISFFPVFAAGPILRYDKISPQLEERKTDISGIASGIRLIMLGMFKKLFISDTMLELWDDVGGVQISSLPALSAWIGILAFAFFVYFEVSAFSNIGCGIAAIMGFKLPRSFREPYRSHSFSDFCRKFNSTLYRWCKDYIYRSIKHRGSHGISEFFAILLTVLAACMWYGTSLRSVVFAAAMVFMLSIEKLLEKPLKKLPKIVRTLLFVVLLLTILPFMAFSDILDALGYIRAMYGGNQIAADVTSEYLISAYFLFVALCMLISGGVFGYVFKKKMFNNEYLQTIIQPVWVIALLIFCTAFLVSGNESLYRYMF</sequence>
<evidence type="ECO:0000313" key="10">
    <source>
        <dbReference type="Proteomes" id="UP000004259"/>
    </source>
</evidence>
<dbReference type="AlphaFoldDB" id="E9SBS5"/>
<evidence type="ECO:0000256" key="8">
    <source>
        <dbReference type="SAM" id="Phobius"/>
    </source>
</evidence>